<evidence type="ECO:0000256" key="1">
    <source>
        <dbReference type="SAM" id="MobiDB-lite"/>
    </source>
</evidence>
<name>A0AAX6MKT8_9PEZI</name>
<gene>
    <name evidence="2" type="ORF">Daesc_005086</name>
</gene>
<sequence>MPKKYYYGIDWFEDGLHLIECDSDEEGKPLEEAMSDEGDEPSPSWEWAVPDPSEIYDRETQQFLLQQQQQEQHQQEEDSATPIEANSYYYNDGGILPSNLSDDSPIIAWDYPLDFGYDGPYDPWDRLPENSRLVTANTYSWWWFPTLVERVESGHYYWDWYSPDDEDDEDDDGNGYNPYEARYGTHWADYYDDFGYGNFGSDDLSDEDPIAPDVVIDEMLPNLANFPPSRDYFIYPRHPTDQWWPLS</sequence>
<evidence type="ECO:0000313" key="2">
    <source>
        <dbReference type="EMBL" id="KAK6952792.1"/>
    </source>
</evidence>
<keyword evidence="3" id="KW-1185">Reference proteome</keyword>
<proteinExistence type="predicted"/>
<feature type="region of interest" description="Disordered" evidence="1">
    <location>
        <begin position="23"/>
        <end position="50"/>
    </location>
</feature>
<organism evidence="2 3">
    <name type="scientific">Daldinia eschscholtzii</name>
    <dbReference type="NCBI Taxonomy" id="292717"/>
    <lineage>
        <taxon>Eukaryota</taxon>
        <taxon>Fungi</taxon>
        <taxon>Dikarya</taxon>
        <taxon>Ascomycota</taxon>
        <taxon>Pezizomycotina</taxon>
        <taxon>Sordariomycetes</taxon>
        <taxon>Xylariomycetidae</taxon>
        <taxon>Xylariales</taxon>
        <taxon>Hypoxylaceae</taxon>
        <taxon>Daldinia</taxon>
    </lineage>
</organism>
<accession>A0AAX6MKT8</accession>
<dbReference type="EMBL" id="JBANMG010000005">
    <property type="protein sequence ID" value="KAK6952792.1"/>
    <property type="molecule type" value="Genomic_DNA"/>
</dbReference>
<dbReference type="Proteomes" id="UP001369815">
    <property type="component" value="Unassembled WGS sequence"/>
</dbReference>
<protein>
    <submittedName>
        <fullName evidence="2">Uncharacterized protein</fullName>
    </submittedName>
</protein>
<dbReference type="AlphaFoldDB" id="A0AAX6MKT8"/>
<evidence type="ECO:0000313" key="3">
    <source>
        <dbReference type="Proteomes" id="UP001369815"/>
    </source>
</evidence>
<reference evidence="2 3" key="1">
    <citation type="journal article" date="2024" name="Front Chem Biol">
        <title>Unveiling the potential of Daldinia eschscholtzii MFLUCC 19-0629 through bioactivity and bioinformatics studies for enhanced sustainable agriculture production.</title>
        <authorList>
            <person name="Brooks S."/>
            <person name="Weaver J.A."/>
            <person name="Klomchit A."/>
            <person name="Alharthi S.A."/>
            <person name="Onlamun T."/>
            <person name="Nurani R."/>
            <person name="Vong T.K."/>
            <person name="Alberti F."/>
            <person name="Greco C."/>
        </authorList>
    </citation>
    <scope>NUCLEOTIDE SEQUENCE [LARGE SCALE GENOMIC DNA]</scope>
    <source>
        <strain evidence="2">MFLUCC 19-0629</strain>
    </source>
</reference>
<comment type="caution">
    <text evidence="2">The sequence shown here is derived from an EMBL/GenBank/DDBJ whole genome shotgun (WGS) entry which is preliminary data.</text>
</comment>